<dbReference type="Proteomes" id="UP000836597">
    <property type="component" value="Chromosome"/>
</dbReference>
<evidence type="ECO:0000313" key="2">
    <source>
        <dbReference type="EMBL" id="CEJ05910.1"/>
    </source>
</evidence>
<accession>A0A8S0Y3V4</accession>
<evidence type="ECO:0000313" key="1">
    <source>
        <dbReference type="EMBL" id="CAA7602455.1"/>
    </source>
</evidence>
<protein>
    <submittedName>
        <fullName evidence="1">Uncharacterized protein</fullName>
    </submittedName>
</protein>
<evidence type="ECO:0000313" key="3">
    <source>
        <dbReference type="Proteomes" id="UP001071230"/>
    </source>
</evidence>
<reference evidence="1" key="2">
    <citation type="submission" date="2020-01" db="EMBL/GenBank/DDBJ databases">
        <authorList>
            <person name="Hornung B."/>
        </authorList>
    </citation>
    <scope>NUCLEOTIDE SEQUENCE</scope>
    <source>
        <strain evidence="1">PacBioINE</strain>
    </source>
</reference>
<dbReference type="EMBL" id="LR746496">
    <property type="protein sequence ID" value="CAA7602455.1"/>
    <property type="molecule type" value="Genomic_DNA"/>
</dbReference>
<gene>
    <name evidence="2" type="ORF">DEACI_0330</name>
    <name evidence="1" type="ORF">DEACI_3129</name>
</gene>
<proteinExistence type="predicted"/>
<sequence>MLTPAERETVIRFDEEDRVAELYTASRRVADKLIKGGLVPLKTTEGGGETAGWYFEIDSYDVIVKPSRNAIRLGVKPYHESNLSPEEKAAIRKRFTAS</sequence>
<dbReference type="EMBL" id="CDGJ01000005">
    <property type="protein sequence ID" value="CEJ05910.1"/>
    <property type="molecule type" value="Genomic_DNA"/>
</dbReference>
<dbReference type="AlphaFoldDB" id="A0A8S0Y3V4"/>
<dbReference type="RefSeq" id="WP_240985820.1">
    <property type="nucleotide sequence ID" value="NZ_CDGJ01000005.1"/>
</dbReference>
<keyword evidence="3" id="KW-1185">Reference proteome</keyword>
<dbReference type="KEGG" id="aacx:DEACI_3129"/>
<reference evidence="2" key="1">
    <citation type="submission" date="2014-11" db="EMBL/GenBank/DDBJ databases">
        <authorList>
            <person name="Hornung B.V."/>
        </authorList>
    </citation>
    <scope>NUCLEOTIDE SEQUENCE</scope>
    <source>
        <strain evidence="2">INE</strain>
    </source>
</reference>
<dbReference type="Proteomes" id="UP001071230">
    <property type="component" value="Unassembled WGS sequence"/>
</dbReference>
<name>A0A8S0Y3V4_9FIRM</name>
<organism evidence="1">
    <name type="scientific">Acididesulfobacillus acetoxydans</name>
    <dbReference type="NCBI Taxonomy" id="1561005"/>
    <lineage>
        <taxon>Bacteria</taxon>
        <taxon>Bacillati</taxon>
        <taxon>Bacillota</taxon>
        <taxon>Clostridia</taxon>
        <taxon>Eubacteriales</taxon>
        <taxon>Peptococcaceae</taxon>
        <taxon>Acididesulfobacillus</taxon>
    </lineage>
</organism>